<proteinExistence type="predicted"/>
<evidence type="ECO:0000313" key="1">
    <source>
        <dbReference type="EMBL" id="GAA5113954.1"/>
    </source>
</evidence>
<reference evidence="2" key="1">
    <citation type="journal article" date="2019" name="Int. J. Syst. Evol. Microbiol.">
        <title>The Global Catalogue of Microorganisms (GCM) 10K type strain sequencing project: providing services to taxonomists for standard genome sequencing and annotation.</title>
        <authorList>
            <consortium name="The Broad Institute Genomics Platform"/>
            <consortium name="The Broad Institute Genome Sequencing Center for Infectious Disease"/>
            <person name="Wu L."/>
            <person name="Ma J."/>
        </authorList>
    </citation>
    <scope>NUCLEOTIDE SEQUENCE [LARGE SCALE GENOMIC DNA]</scope>
    <source>
        <strain evidence="2">JCM 18302</strain>
    </source>
</reference>
<name>A0ABP9NDU2_9PSEU</name>
<dbReference type="InterPro" id="IPR037175">
    <property type="entry name" value="KFase_sf"/>
</dbReference>
<comment type="caution">
    <text evidence="1">The sequence shown here is derived from an EMBL/GenBank/DDBJ whole genome shotgun (WGS) entry which is preliminary data.</text>
</comment>
<protein>
    <submittedName>
        <fullName evidence="1">Cyclase family protein</fullName>
    </submittedName>
</protein>
<evidence type="ECO:0000313" key="2">
    <source>
        <dbReference type="Proteomes" id="UP001500804"/>
    </source>
</evidence>
<organism evidence="1 2">
    <name type="scientific">Pseudonocardia adelaidensis</name>
    <dbReference type="NCBI Taxonomy" id="648754"/>
    <lineage>
        <taxon>Bacteria</taxon>
        <taxon>Bacillati</taxon>
        <taxon>Actinomycetota</taxon>
        <taxon>Actinomycetes</taxon>
        <taxon>Pseudonocardiales</taxon>
        <taxon>Pseudonocardiaceae</taxon>
        <taxon>Pseudonocardia</taxon>
    </lineage>
</organism>
<dbReference type="Pfam" id="PF04199">
    <property type="entry name" value="Cyclase"/>
    <property type="match status" value="1"/>
</dbReference>
<dbReference type="Gene3D" id="3.50.30.50">
    <property type="entry name" value="Putative cyclase"/>
    <property type="match status" value="1"/>
</dbReference>
<keyword evidence="2" id="KW-1185">Reference proteome</keyword>
<sequence>MSNWGRWGTEDEAGTLNLLGPQAVLAAVREVRDGRVVSLAQPIGPSTSVPPHRHPPRRFMDRDAGDYALGARSPDGFRFAEDTVTLASHTGTHLDALGHAWTGDELYNGHPAASVRSTRGAGRCGADKLRPVVTRGVLLDLVAARGRALAPSAPVTADDLEAECRRIGVTPRAGDAVLLRTGWWETHGGAPAYHDDEPGLTGEAAAWLAERDVALVGADNYAVEVQPSPPGTTFPAHLTLLHQHGIPMLENLDLTELGSLAAPAFLFVAAPLLLEGSTASPLHPLAVV</sequence>
<gene>
    <name evidence="1" type="ORF">GCM10023320_10330</name>
</gene>
<dbReference type="EMBL" id="BAABJO010000003">
    <property type="protein sequence ID" value="GAA5113954.1"/>
    <property type="molecule type" value="Genomic_DNA"/>
</dbReference>
<dbReference type="PANTHER" id="PTHR34861">
    <property type="match status" value="1"/>
</dbReference>
<dbReference type="SUPFAM" id="SSF102198">
    <property type="entry name" value="Putative cyclase"/>
    <property type="match status" value="1"/>
</dbReference>
<accession>A0ABP9NDU2</accession>
<dbReference type="InterPro" id="IPR007325">
    <property type="entry name" value="KFase/CYL"/>
</dbReference>
<dbReference type="PANTHER" id="PTHR34861:SF10">
    <property type="entry name" value="CYCLASE"/>
    <property type="match status" value="1"/>
</dbReference>
<dbReference type="RefSeq" id="WP_345603602.1">
    <property type="nucleotide sequence ID" value="NZ_BAABJO010000003.1"/>
</dbReference>
<dbReference type="Proteomes" id="UP001500804">
    <property type="component" value="Unassembled WGS sequence"/>
</dbReference>